<comment type="caution">
    <text evidence="2">The sequence shown here is derived from an EMBL/GenBank/DDBJ whole genome shotgun (WGS) entry which is preliminary data.</text>
</comment>
<dbReference type="RefSeq" id="WP_133626818.1">
    <property type="nucleotide sequence ID" value="NZ_SOAZ01000001.1"/>
</dbReference>
<dbReference type="AlphaFoldDB" id="A0A4R7KVX0"/>
<accession>A0A4R7KVX0</accession>
<dbReference type="GO" id="GO:0006355">
    <property type="term" value="P:regulation of DNA-templated transcription"/>
    <property type="evidence" value="ECO:0007669"/>
    <property type="project" value="InterPro"/>
</dbReference>
<proteinExistence type="predicted"/>
<evidence type="ECO:0000313" key="3">
    <source>
        <dbReference type="Proteomes" id="UP000295325"/>
    </source>
</evidence>
<sequence>MAENKKIVVSLPKSLLEEFDNVLDCKNSKNRSQFIREAVILYIKERKKKNMRELMKRGYEEMAEINSEIAECSIACESAELAKYEAVLAESDFIDGAGGEKRRYILC</sequence>
<protein>
    <submittedName>
        <fullName evidence="2">CopG family transcriptional regulator/antitoxin EndoAI</fullName>
    </submittedName>
</protein>
<dbReference type="Proteomes" id="UP000295325">
    <property type="component" value="Unassembled WGS sequence"/>
</dbReference>
<evidence type="ECO:0000313" key="2">
    <source>
        <dbReference type="EMBL" id="TDT63701.1"/>
    </source>
</evidence>
<dbReference type="CDD" id="cd22231">
    <property type="entry name" value="RHH_NikR_HicB-like"/>
    <property type="match status" value="1"/>
</dbReference>
<feature type="domain" description="Ribbon-helix-helix protein CopG" evidence="1">
    <location>
        <begin position="7"/>
        <end position="45"/>
    </location>
</feature>
<dbReference type="InterPro" id="IPR013321">
    <property type="entry name" value="Arc_rbn_hlx_hlx"/>
</dbReference>
<dbReference type="InterPro" id="IPR010985">
    <property type="entry name" value="Ribbon_hlx_hlx"/>
</dbReference>
<dbReference type="EMBL" id="SOAZ01000001">
    <property type="protein sequence ID" value="TDT63701.1"/>
    <property type="molecule type" value="Genomic_DNA"/>
</dbReference>
<dbReference type="OrthoDB" id="1634058at2"/>
<reference evidence="2 3" key="1">
    <citation type="submission" date="2019-03" db="EMBL/GenBank/DDBJ databases">
        <title>Genomic Encyclopedia of Type Strains, Phase IV (KMG-IV): sequencing the most valuable type-strain genomes for metagenomic binning, comparative biology and taxonomic classification.</title>
        <authorList>
            <person name="Goeker M."/>
        </authorList>
    </citation>
    <scope>NUCLEOTIDE SEQUENCE [LARGE SCALE GENOMIC DNA]</scope>
    <source>
        <strain evidence="2 3">DSM 24455</strain>
    </source>
</reference>
<dbReference type="SUPFAM" id="SSF47598">
    <property type="entry name" value="Ribbon-helix-helix"/>
    <property type="match status" value="1"/>
</dbReference>
<organism evidence="2 3">
    <name type="scientific">Fonticella tunisiensis</name>
    <dbReference type="NCBI Taxonomy" id="1096341"/>
    <lineage>
        <taxon>Bacteria</taxon>
        <taxon>Bacillati</taxon>
        <taxon>Bacillota</taxon>
        <taxon>Clostridia</taxon>
        <taxon>Eubacteriales</taxon>
        <taxon>Clostridiaceae</taxon>
        <taxon>Fonticella</taxon>
    </lineage>
</organism>
<dbReference type="Gene3D" id="1.10.1220.10">
    <property type="entry name" value="Met repressor-like"/>
    <property type="match status" value="1"/>
</dbReference>
<evidence type="ECO:0000259" key="1">
    <source>
        <dbReference type="Pfam" id="PF01402"/>
    </source>
</evidence>
<dbReference type="Pfam" id="PF01402">
    <property type="entry name" value="RHH_1"/>
    <property type="match status" value="1"/>
</dbReference>
<keyword evidence="3" id="KW-1185">Reference proteome</keyword>
<gene>
    <name evidence="2" type="ORF">EDD71_101128</name>
</gene>
<name>A0A4R7KVX0_9CLOT</name>
<dbReference type="InterPro" id="IPR002145">
    <property type="entry name" value="CopG"/>
</dbReference>